<evidence type="ECO:0000256" key="1">
    <source>
        <dbReference type="SAM" id="MobiDB-lite"/>
    </source>
</evidence>
<keyword evidence="3" id="KW-1185">Reference proteome</keyword>
<name>A0A7R8D5B7_LEPSM</name>
<organism evidence="2 3">
    <name type="scientific">Lepeophtheirus salmonis</name>
    <name type="common">Salmon louse</name>
    <name type="synonym">Caligus salmonis</name>
    <dbReference type="NCBI Taxonomy" id="72036"/>
    <lineage>
        <taxon>Eukaryota</taxon>
        <taxon>Metazoa</taxon>
        <taxon>Ecdysozoa</taxon>
        <taxon>Arthropoda</taxon>
        <taxon>Crustacea</taxon>
        <taxon>Multicrustacea</taxon>
        <taxon>Hexanauplia</taxon>
        <taxon>Copepoda</taxon>
        <taxon>Siphonostomatoida</taxon>
        <taxon>Caligidae</taxon>
        <taxon>Lepeophtheirus</taxon>
    </lineage>
</organism>
<dbReference type="GO" id="GO:0016787">
    <property type="term" value="F:hydrolase activity"/>
    <property type="evidence" value="ECO:0007669"/>
    <property type="project" value="UniProtKB-KW"/>
</dbReference>
<dbReference type="OrthoDB" id="405996at2759"/>
<feature type="compositionally biased region" description="Gly residues" evidence="1">
    <location>
        <begin position="150"/>
        <end position="163"/>
    </location>
</feature>
<protein>
    <submittedName>
        <fullName evidence="2">FIG4</fullName>
        <ecNumber evidence="2">3.1.3.-</ecNumber>
    </submittedName>
</protein>
<feature type="region of interest" description="Disordered" evidence="1">
    <location>
        <begin position="150"/>
        <end position="184"/>
    </location>
</feature>
<feature type="compositionally biased region" description="Acidic residues" evidence="1">
    <location>
        <begin position="168"/>
        <end position="184"/>
    </location>
</feature>
<evidence type="ECO:0000313" key="2">
    <source>
        <dbReference type="EMBL" id="CAF3034329.1"/>
    </source>
</evidence>
<dbReference type="EMBL" id="HG994588">
    <property type="protein sequence ID" value="CAF3034329.1"/>
    <property type="molecule type" value="Genomic_DNA"/>
</dbReference>
<gene>
    <name evidence="2" type="ORF">LSAA_15029</name>
</gene>
<evidence type="ECO:0000313" key="3">
    <source>
        <dbReference type="Proteomes" id="UP000675881"/>
    </source>
</evidence>
<accession>A0A7R8D5B7</accession>
<dbReference type="Proteomes" id="UP000675881">
    <property type="component" value="Chromosome 9"/>
</dbReference>
<sequence length="310" mass="35456">MMINLFLGVFKPVSGRPHIWDKEYASDICLHLPHMKQDIDKSGLLLRHNTQWWDRRLKKNLPLPLFYSEKNCDIALAVDDEEFNYRFDLYTEHYRPFELQYFNECFAYKDTSHTFETGKVNGKEQASSKTKTSSLQSFFTSITSVGSVVGGGSGAGGSGGGSEKSGEESESESEEDSETNSEEFEVVSLMDLNSDYKSDAMEKYAQNMEYQNFQTFFKSSEEVYGFAMKDPKFPEMKFYSDYVISSDRTCGDNLSVIMKRGSVYHNGILKTDLNIYAKAFAIQEYGFDQLYVSEEDIAVYENFIACNYSD</sequence>
<dbReference type="AlphaFoldDB" id="A0A7R8D5B7"/>
<reference evidence="2" key="1">
    <citation type="submission" date="2021-02" db="EMBL/GenBank/DDBJ databases">
        <authorList>
            <person name="Bekaert M."/>
        </authorList>
    </citation>
    <scope>NUCLEOTIDE SEQUENCE</scope>
    <source>
        <strain evidence="2">IoA-00</strain>
    </source>
</reference>
<keyword evidence="2" id="KW-0378">Hydrolase</keyword>
<dbReference type="EC" id="3.1.3.-" evidence="2"/>
<proteinExistence type="predicted"/>